<proteinExistence type="predicted"/>
<gene>
    <name evidence="1" type="ORF">B0J15DRAFT_541697</name>
</gene>
<organism evidence="1 2">
    <name type="scientific">Fusarium solani</name>
    <name type="common">Filamentous fungus</name>
    <dbReference type="NCBI Taxonomy" id="169388"/>
    <lineage>
        <taxon>Eukaryota</taxon>
        <taxon>Fungi</taxon>
        <taxon>Dikarya</taxon>
        <taxon>Ascomycota</taxon>
        <taxon>Pezizomycotina</taxon>
        <taxon>Sordariomycetes</taxon>
        <taxon>Hypocreomycetidae</taxon>
        <taxon>Hypocreales</taxon>
        <taxon>Nectriaceae</taxon>
        <taxon>Fusarium</taxon>
        <taxon>Fusarium solani species complex</taxon>
    </lineage>
</organism>
<dbReference type="AlphaFoldDB" id="A0A9P9L4C6"/>
<accession>A0A9P9L4C6</accession>
<reference evidence="1" key="1">
    <citation type="journal article" date="2021" name="Nat. Commun.">
        <title>Genetic determinants of endophytism in the Arabidopsis root mycobiome.</title>
        <authorList>
            <person name="Mesny F."/>
            <person name="Miyauchi S."/>
            <person name="Thiergart T."/>
            <person name="Pickel B."/>
            <person name="Atanasova L."/>
            <person name="Karlsson M."/>
            <person name="Huettel B."/>
            <person name="Barry K.W."/>
            <person name="Haridas S."/>
            <person name="Chen C."/>
            <person name="Bauer D."/>
            <person name="Andreopoulos W."/>
            <person name="Pangilinan J."/>
            <person name="LaButti K."/>
            <person name="Riley R."/>
            <person name="Lipzen A."/>
            <person name="Clum A."/>
            <person name="Drula E."/>
            <person name="Henrissat B."/>
            <person name="Kohler A."/>
            <person name="Grigoriev I.V."/>
            <person name="Martin F.M."/>
            <person name="Hacquard S."/>
        </authorList>
    </citation>
    <scope>NUCLEOTIDE SEQUENCE</scope>
    <source>
        <strain evidence="1">FSSC 5 MPI-SDFR-AT-0091</strain>
    </source>
</reference>
<sequence length="346" mass="40024">MKGYVFTLPAPVALAAFTVSELRGIGSQSNALGVSMIRTENVFLHVGRSIDVFKREHKGIVCLGLRPMNAVVNQDLLVNKALKRSDAMLWAQYHQKAHMVLPTSVKLTSDEFLAQNQHWLDLLLRLPLDEDAQQTVKEHYRLSLFLFCGMINEKARQDWLRESPLPEVTVNRHIPLPKMVETQPMRRAVRTVEEVAFGLRKTNHPDAAKLKRASDTISLFCDVQYQADIEATAEKKAAAAEYKEMFQQIQFFNNQAMAEIFDAVNNEQHKRAMERRWGKRRKMTDKVWLHNYRNVNDAEIQMWIEHFIALRTGNETAPLDNMKKLVMQRSGDRLWRLLEQVIFNPS</sequence>
<dbReference type="Proteomes" id="UP000736672">
    <property type="component" value="Unassembled WGS sequence"/>
</dbReference>
<comment type="caution">
    <text evidence="1">The sequence shown here is derived from an EMBL/GenBank/DDBJ whole genome shotgun (WGS) entry which is preliminary data.</text>
</comment>
<dbReference type="OrthoDB" id="5102363at2759"/>
<name>A0A9P9L4C6_FUSSL</name>
<dbReference type="EMBL" id="JAGTJS010000002">
    <property type="protein sequence ID" value="KAH7273753.1"/>
    <property type="molecule type" value="Genomic_DNA"/>
</dbReference>
<protein>
    <submittedName>
        <fullName evidence="1">Uncharacterized protein</fullName>
    </submittedName>
</protein>
<keyword evidence="2" id="KW-1185">Reference proteome</keyword>
<evidence type="ECO:0000313" key="2">
    <source>
        <dbReference type="Proteomes" id="UP000736672"/>
    </source>
</evidence>
<evidence type="ECO:0000313" key="1">
    <source>
        <dbReference type="EMBL" id="KAH7273753.1"/>
    </source>
</evidence>